<evidence type="ECO:0000313" key="13">
    <source>
        <dbReference type="Proteomes" id="UP000314980"/>
    </source>
</evidence>
<dbReference type="GO" id="GO:0004930">
    <property type="term" value="F:G protein-coupled receptor activity"/>
    <property type="evidence" value="ECO:0007669"/>
    <property type="project" value="UniProtKB-KW"/>
</dbReference>
<dbReference type="InterPro" id="IPR011500">
    <property type="entry name" value="GPCR_3_9-Cys_dom"/>
</dbReference>
<dbReference type="Pfam" id="PF07562">
    <property type="entry name" value="NCD3G"/>
    <property type="match status" value="1"/>
</dbReference>
<dbReference type="Ensembl" id="ENSLCAT00010007001.1">
    <property type="protein sequence ID" value="ENSLCAP00010006830.1"/>
    <property type="gene ID" value="ENSLCAG00010003358.1"/>
</dbReference>
<evidence type="ECO:0000256" key="10">
    <source>
        <dbReference type="ARBA" id="ARBA00023224"/>
    </source>
</evidence>
<dbReference type="GO" id="GO:0005886">
    <property type="term" value="C:plasma membrane"/>
    <property type="evidence" value="ECO:0007669"/>
    <property type="project" value="UniProtKB-SubCell"/>
</dbReference>
<accession>A0A4W6C5H6</accession>
<reference evidence="13" key="1">
    <citation type="submission" date="2015-09" db="EMBL/GenBank/DDBJ databases">
        <authorList>
            <person name="Sai Rama Sridatta P."/>
        </authorList>
    </citation>
    <scope>NUCLEOTIDE SEQUENCE [LARGE SCALE GENOMIC DNA]</scope>
</reference>
<dbReference type="PRINTS" id="PR01535">
    <property type="entry name" value="VOMERONASL2R"/>
</dbReference>
<evidence type="ECO:0000256" key="6">
    <source>
        <dbReference type="ARBA" id="ARBA00023040"/>
    </source>
</evidence>
<keyword evidence="5" id="KW-1133">Transmembrane helix</keyword>
<dbReference type="InterPro" id="IPR000068">
    <property type="entry name" value="GPCR_3_Ca_sens_rcpt-rel"/>
</dbReference>
<dbReference type="InParanoid" id="A0A4W6C5H6"/>
<keyword evidence="7" id="KW-0472">Membrane</keyword>
<comment type="subcellular location">
    <subcellularLocation>
        <location evidence="1">Cell membrane</location>
        <topology evidence="1">Multi-pass membrane protein</topology>
    </subcellularLocation>
</comment>
<evidence type="ECO:0000256" key="1">
    <source>
        <dbReference type="ARBA" id="ARBA00004651"/>
    </source>
</evidence>
<keyword evidence="10" id="KW-0807">Transducer</keyword>
<reference evidence="12" key="2">
    <citation type="submission" date="2025-08" db="UniProtKB">
        <authorList>
            <consortium name="Ensembl"/>
        </authorList>
    </citation>
    <scope>IDENTIFICATION</scope>
</reference>
<evidence type="ECO:0000256" key="8">
    <source>
        <dbReference type="ARBA" id="ARBA00023170"/>
    </source>
</evidence>
<evidence type="ECO:0000256" key="3">
    <source>
        <dbReference type="ARBA" id="ARBA00022692"/>
    </source>
</evidence>
<organism evidence="12 13">
    <name type="scientific">Lates calcarifer</name>
    <name type="common">Barramundi</name>
    <name type="synonym">Holocentrus calcarifer</name>
    <dbReference type="NCBI Taxonomy" id="8187"/>
    <lineage>
        <taxon>Eukaryota</taxon>
        <taxon>Metazoa</taxon>
        <taxon>Chordata</taxon>
        <taxon>Craniata</taxon>
        <taxon>Vertebrata</taxon>
        <taxon>Euteleostomi</taxon>
        <taxon>Actinopterygii</taxon>
        <taxon>Neopterygii</taxon>
        <taxon>Teleostei</taxon>
        <taxon>Neoteleostei</taxon>
        <taxon>Acanthomorphata</taxon>
        <taxon>Carangaria</taxon>
        <taxon>Carangaria incertae sedis</taxon>
        <taxon>Centropomidae</taxon>
        <taxon>Lates</taxon>
    </lineage>
</organism>
<evidence type="ECO:0000256" key="7">
    <source>
        <dbReference type="ARBA" id="ARBA00023136"/>
    </source>
</evidence>
<evidence type="ECO:0000256" key="4">
    <source>
        <dbReference type="ARBA" id="ARBA00022729"/>
    </source>
</evidence>
<dbReference type="GeneTree" id="ENSGT00940000178628"/>
<evidence type="ECO:0000256" key="5">
    <source>
        <dbReference type="ARBA" id="ARBA00022989"/>
    </source>
</evidence>
<keyword evidence="6" id="KW-0297">G-protein coupled receptor</keyword>
<keyword evidence="9" id="KW-0325">Glycoprotein</keyword>
<evidence type="ECO:0000256" key="9">
    <source>
        <dbReference type="ARBA" id="ARBA00023180"/>
    </source>
</evidence>
<dbReference type="FunFam" id="2.10.50.30:FF:000004">
    <property type="entry name" value="Taste receptor type 1 member 3-like protein"/>
    <property type="match status" value="1"/>
</dbReference>
<dbReference type="InterPro" id="IPR038550">
    <property type="entry name" value="GPCR_3_9-Cys_sf"/>
</dbReference>
<reference evidence="12" key="3">
    <citation type="submission" date="2025-09" db="UniProtKB">
        <authorList>
            <consortium name="Ensembl"/>
        </authorList>
    </citation>
    <scope>IDENTIFICATION</scope>
</reference>
<feature type="domain" description="GPCR family 3 nine cysteines" evidence="11">
    <location>
        <begin position="31"/>
        <end position="71"/>
    </location>
</feature>
<evidence type="ECO:0000313" key="12">
    <source>
        <dbReference type="Ensembl" id="ENSLCAP00010006830.1"/>
    </source>
</evidence>
<dbReference type="Gene3D" id="2.10.50.30">
    <property type="entry name" value="GPCR, family 3, nine cysteines domain"/>
    <property type="match status" value="1"/>
</dbReference>
<evidence type="ECO:0000256" key="2">
    <source>
        <dbReference type="ARBA" id="ARBA00022475"/>
    </source>
</evidence>
<protein>
    <recommendedName>
        <fullName evidence="11">GPCR family 3 nine cysteines domain-containing protein</fullName>
    </recommendedName>
</protein>
<dbReference type="Proteomes" id="UP000314980">
    <property type="component" value="Unassembled WGS sequence"/>
</dbReference>
<dbReference type="PANTHER" id="PTHR24061">
    <property type="entry name" value="CALCIUM-SENSING RECEPTOR-RELATED"/>
    <property type="match status" value="1"/>
</dbReference>
<keyword evidence="2" id="KW-1003">Cell membrane</keyword>
<dbReference type="PANTHER" id="PTHR24061:SF528">
    <property type="entry name" value="C-FAMILY ODORANT RECEPTOR OLFCD2-RELATED"/>
    <property type="match status" value="1"/>
</dbReference>
<proteinExistence type="predicted"/>
<name>A0A4W6C5H6_LATCA</name>
<dbReference type="AlphaFoldDB" id="A0A4W6C5H6"/>
<keyword evidence="13" id="KW-1185">Reference proteome</keyword>
<sequence>MFFEFHRNTSEIKNVHTVGYIQLLHIFTHQVPVSVCSEKCPPGRRKVLQKGKPVCCFDCFVCPEGTISNQTSE</sequence>
<evidence type="ECO:0000259" key="11">
    <source>
        <dbReference type="Pfam" id="PF07562"/>
    </source>
</evidence>
<keyword evidence="4" id="KW-0732">Signal</keyword>
<keyword evidence="8" id="KW-0675">Receptor</keyword>
<keyword evidence="3" id="KW-0812">Transmembrane</keyword>
<dbReference type="InterPro" id="IPR004073">
    <property type="entry name" value="GPCR_3_vmron_rcpt_2"/>
</dbReference>